<evidence type="ECO:0000256" key="1">
    <source>
        <dbReference type="SAM" id="Phobius"/>
    </source>
</evidence>
<keyword evidence="1" id="KW-1133">Transmembrane helix</keyword>
<keyword evidence="1" id="KW-0812">Transmembrane</keyword>
<name>A0A840E598_9BACT</name>
<comment type="caution">
    <text evidence="2">The sequence shown here is derived from an EMBL/GenBank/DDBJ whole genome shotgun (WGS) entry which is preliminary data.</text>
</comment>
<evidence type="ECO:0008006" key="4">
    <source>
        <dbReference type="Google" id="ProtNLM"/>
    </source>
</evidence>
<dbReference type="AlphaFoldDB" id="A0A840E598"/>
<protein>
    <recommendedName>
        <fullName evidence="4">Cardiolipin synthase N-terminal domain-containing protein</fullName>
    </recommendedName>
</protein>
<feature type="transmembrane region" description="Helical" evidence="1">
    <location>
        <begin position="43"/>
        <end position="61"/>
    </location>
</feature>
<dbReference type="Proteomes" id="UP000576209">
    <property type="component" value="Unassembled WGS sequence"/>
</dbReference>
<evidence type="ECO:0000313" key="3">
    <source>
        <dbReference type="Proteomes" id="UP000576209"/>
    </source>
</evidence>
<keyword evidence="1" id="KW-0472">Membrane</keyword>
<dbReference type="RefSeq" id="WP_183497044.1">
    <property type="nucleotide sequence ID" value="NZ_JACIFF010000010.1"/>
</dbReference>
<reference evidence="2 3" key="1">
    <citation type="submission" date="2020-08" db="EMBL/GenBank/DDBJ databases">
        <title>Genomic Encyclopedia of Type Strains, Phase IV (KMG-IV): sequencing the most valuable type-strain genomes for metagenomic binning, comparative biology and taxonomic classification.</title>
        <authorList>
            <person name="Goeker M."/>
        </authorList>
    </citation>
    <scope>NUCLEOTIDE SEQUENCE [LARGE SCALE GENOMIC DNA]</scope>
    <source>
        <strain evidence="2 3">DSM 105137</strain>
    </source>
</reference>
<dbReference type="EMBL" id="JACIFF010000010">
    <property type="protein sequence ID" value="MBB4080814.1"/>
    <property type="molecule type" value="Genomic_DNA"/>
</dbReference>
<gene>
    <name evidence="2" type="ORF">GGR28_003453</name>
</gene>
<organism evidence="2 3">
    <name type="scientific">Neolewinella aquimaris</name>
    <dbReference type="NCBI Taxonomy" id="1835722"/>
    <lineage>
        <taxon>Bacteria</taxon>
        <taxon>Pseudomonadati</taxon>
        <taxon>Bacteroidota</taxon>
        <taxon>Saprospiria</taxon>
        <taxon>Saprospirales</taxon>
        <taxon>Lewinellaceae</taxon>
        <taxon>Neolewinella</taxon>
    </lineage>
</organism>
<evidence type="ECO:0000313" key="2">
    <source>
        <dbReference type="EMBL" id="MBB4080814.1"/>
    </source>
</evidence>
<sequence>MPVKTLLVALAVILLAVLIYRPILRIAREDMVTRKQAGLGNSVVYAVLLFPIVGPLLYLLVRKGFLPKA</sequence>
<accession>A0A840E598</accession>
<proteinExistence type="predicted"/>
<keyword evidence="3" id="KW-1185">Reference proteome</keyword>